<dbReference type="GO" id="GO:0006355">
    <property type="term" value="P:regulation of DNA-templated transcription"/>
    <property type="evidence" value="ECO:0007669"/>
    <property type="project" value="InterPro"/>
</dbReference>
<evidence type="ECO:0000256" key="3">
    <source>
        <dbReference type="PROSITE-ProRule" id="PRU00169"/>
    </source>
</evidence>
<dbReference type="SUPFAM" id="SSF46894">
    <property type="entry name" value="C-terminal effector domain of the bipartite response regulators"/>
    <property type="match status" value="1"/>
</dbReference>
<dbReference type="GO" id="GO:0003677">
    <property type="term" value="F:DNA binding"/>
    <property type="evidence" value="ECO:0007669"/>
    <property type="project" value="UniProtKB-KW"/>
</dbReference>
<feature type="modified residue" description="4-aspartylphosphate" evidence="3">
    <location>
        <position position="56"/>
    </location>
</feature>
<dbReference type="SMART" id="SM00421">
    <property type="entry name" value="HTH_LUXR"/>
    <property type="match status" value="1"/>
</dbReference>
<dbReference type="PANTHER" id="PTHR43214">
    <property type="entry name" value="TWO-COMPONENT RESPONSE REGULATOR"/>
    <property type="match status" value="1"/>
</dbReference>
<gene>
    <name evidence="6" type="ORF">N2K84_11275</name>
</gene>
<dbReference type="PROSITE" id="PS50110">
    <property type="entry name" value="RESPONSE_REGULATORY"/>
    <property type="match status" value="1"/>
</dbReference>
<dbReference type="SMART" id="SM00448">
    <property type="entry name" value="REC"/>
    <property type="match status" value="1"/>
</dbReference>
<dbReference type="AlphaFoldDB" id="A0AA41Y4J5"/>
<dbReference type="PANTHER" id="PTHR43214:SF43">
    <property type="entry name" value="TWO-COMPONENT RESPONSE REGULATOR"/>
    <property type="match status" value="1"/>
</dbReference>
<dbReference type="CDD" id="cd06170">
    <property type="entry name" value="LuxR_C_like"/>
    <property type="match status" value="1"/>
</dbReference>
<dbReference type="SUPFAM" id="SSF52172">
    <property type="entry name" value="CheY-like"/>
    <property type="match status" value="1"/>
</dbReference>
<feature type="domain" description="Response regulatory" evidence="5">
    <location>
        <begin position="5"/>
        <end position="121"/>
    </location>
</feature>
<dbReference type="InterPro" id="IPR001789">
    <property type="entry name" value="Sig_transdc_resp-reg_receiver"/>
</dbReference>
<dbReference type="EMBL" id="JAPAAF010000015">
    <property type="protein sequence ID" value="MCW0483314.1"/>
    <property type="molecule type" value="Genomic_DNA"/>
</dbReference>
<feature type="domain" description="HTH luxR-type" evidence="4">
    <location>
        <begin position="144"/>
        <end position="209"/>
    </location>
</feature>
<dbReference type="PRINTS" id="PR00038">
    <property type="entry name" value="HTHLUXR"/>
</dbReference>
<dbReference type="CDD" id="cd17535">
    <property type="entry name" value="REC_NarL-like"/>
    <property type="match status" value="1"/>
</dbReference>
<dbReference type="InterPro" id="IPR058245">
    <property type="entry name" value="NreC/VraR/RcsB-like_REC"/>
</dbReference>
<keyword evidence="7" id="KW-1185">Reference proteome</keyword>
<reference evidence="6" key="1">
    <citation type="submission" date="2022-10" db="EMBL/GenBank/DDBJ databases">
        <title>Gaoshiqiia sediminis gen. nov., sp. nov., isolated from coastal sediment.</title>
        <authorList>
            <person name="Yu W.X."/>
            <person name="Mu D.S."/>
            <person name="Du J.Z."/>
            <person name="Liang Y.Q."/>
        </authorList>
    </citation>
    <scope>NUCLEOTIDE SEQUENCE</scope>
    <source>
        <strain evidence="6">A06</strain>
    </source>
</reference>
<dbReference type="Pfam" id="PF00196">
    <property type="entry name" value="GerE"/>
    <property type="match status" value="1"/>
</dbReference>
<evidence type="ECO:0000259" key="4">
    <source>
        <dbReference type="PROSITE" id="PS50043"/>
    </source>
</evidence>
<dbReference type="Pfam" id="PF00072">
    <property type="entry name" value="Response_reg"/>
    <property type="match status" value="1"/>
</dbReference>
<dbReference type="Gene3D" id="3.40.50.2300">
    <property type="match status" value="1"/>
</dbReference>
<keyword evidence="2" id="KW-0238">DNA-binding</keyword>
<evidence type="ECO:0000256" key="1">
    <source>
        <dbReference type="ARBA" id="ARBA00022553"/>
    </source>
</evidence>
<dbReference type="InterPro" id="IPR000792">
    <property type="entry name" value="Tscrpt_reg_LuxR_C"/>
</dbReference>
<dbReference type="InterPro" id="IPR011006">
    <property type="entry name" value="CheY-like_superfamily"/>
</dbReference>
<dbReference type="InterPro" id="IPR016032">
    <property type="entry name" value="Sig_transdc_resp-reg_C-effctor"/>
</dbReference>
<dbReference type="PROSITE" id="PS50043">
    <property type="entry name" value="HTH_LUXR_2"/>
    <property type="match status" value="1"/>
</dbReference>
<proteinExistence type="predicted"/>
<protein>
    <submittedName>
        <fullName evidence="6">Response regulator transcription factor</fullName>
    </submittedName>
</protein>
<accession>A0AA41Y4J5</accession>
<dbReference type="RefSeq" id="WP_282591916.1">
    <property type="nucleotide sequence ID" value="NZ_JAPAAF010000015.1"/>
</dbReference>
<dbReference type="GO" id="GO:0000160">
    <property type="term" value="P:phosphorelay signal transduction system"/>
    <property type="evidence" value="ECO:0007669"/>
    <property type="project" value="InterPro"/>
</dbReference>
<organism evidence="6 7">
    <name type="scientific">Gaoshiqia sediminis</name>
    <dbReference type="NCBI Taxonomy" id="2986998"/>
    <lineage>
        <taxon>Bacteria</taxon>
        <taxon>Pseudomonadati</taxon>
        <taxon>Bacteroidota</taxon>
        <taxon>Bacteroidia</taxon>
        <taxon>Marinilabiliales</taxon>
        <taxon>Prolixibacteraceae</taxon>
        <taxon>Gaoshiqia</taxon>
    </lineage>
</organism>
<evidence type="ECO:0000256" key="2">
    <source>
        <dbReference type="ARBA" id="ARBA00023125"/>
    </source>
</evidence>
<keyword evidence="1 3" id="KW-0597">Phosphoprotein</keyword>
<name>A0AA41Y4J5_9BACT</name>
<dbReference type="PROSITE" id="PS00622">
    <property type="entry name" value="HTH_LUXR_1"/>
    <property type="match status" value="1"/>
</dbReference>
<comment type="caution">
    <text evidence="6">The sequence shown here is derived from an EMBL/GenBank/DDBJ whole genome shotgun (WGS) entry which is preliminary data.</text>
</comment>
<evidence type="ECO:0000313" key="6">
    <source>
        <dbReference type="EMBL" id="MCW0483314.1"/>
    </source>
</evidence>
<dbReference type="Proteomes" id="UP001163821">
    <property type="component" value="Unassembled WGS sequence"/>
</dbReference>
<sequence>MKKLSIYLVDDHALFREGLRFLLSGLDFVGEVYEAANGHEFLEGLKQHSVDLALLDIEMPGMNGIQAARLARETCPGLKIITLTMYSDENYCASMVESGANGFLLKNSGFAEVKRAIEQVATGNNYFSQEVLQRLVRQMSADKTKKVGHEITGREAEVLQYICQGLSNAVISEKLQISKRTVDKHRENLLEKTRSKNAVELVLYAIRNGYFSVQ</sequence>
<evidence type="ECO:0000313" key="7">
    <source>
        <dbReference type="Proteomes" id="UP001163821"/>
    </source>
</evidence>
<dbReference type="InterPro" id="IPR039420">
    <property type="entry name" value="WalR-like"/>
</dbReference>
<evidence type="ECO:0000259" key="5">
    <source>
        <dbReference type="PROSITE" id="PS50110"/>
    </source>
</evidence>